<dbReference type="EMBL" id="JAPQKH010000006">
    <property type="protein sequence ID" value="KAJ5093406.1"/>
    <property type="molecule type" value="Genomic_DNA"/>
</dbReference>
<dbReference type="Gene3D" id="3.80.10.10">
    <property type="entry name" value="Ribonuclease Inhibitor"/>
    <property type="match status" value="1"/>
</dbReference>
<proteinExistence type="predicted"/>
<dbReference type="Proteomes" id="UP001149165">
    <property type="component" value="Unassembled WGS sequence"/>
</dbReference>
<protein>
    <recommendedName>
        <fullName evidence="4">F-box domain-containing protein</fullName>
    </recommendedName>
</protein>
<accession>A0A9W9K5K2</accession>
<reference evidence="2" key="2">
    <citation type="journal article" date="2023" name="IMA Fungus">
        <title>Comparative genomic study of the Penicillium genus elucidates a diverse pangenome and 15 lateral gene transfer events.</title>
        <authorList>
            <person name="Petersen C."/>
            <person name="Sorensen T."/>
            <person name="Nielsen M.R."/>
            <person name="Sondergaard T.E."/>
            <person name="Sorensen J.L."/>
            <person name="Fitzpatrick D.A."/>
            <person name="Frisvad J.C."/>
            <person name="Nielsen K.L."/>
        </authorList>
    </citation>
    <scope>NUCLEOTIDE SEQUENCE</scope>
    <source>
        <strain evidence="2">IBT 30069</strain>
    </source>
</reference>
<feature type="compositionally biased region" description="Acidic residues" evidence="1">
    <location>
        <begin position="493"/>
        <end position="518"/>
    </location>
</feature>
<gene>
    <name evidence="2" type="ORF">N7456_009267</name>
</gene>
<feature type="compositionally biased region" description="Acidic residues" evidence="1">
    <location>
        <begin position="468"/>
        <end position="486"/>
    </location>
</feature>
<organism evidence="2 3">
    <name type="scientific">Penicillium angulare</name>
    <dbReference type="NCBI Taxonomy" id="116970"/>
    <lineage>
        <taxon>Eukaryota</taxon>
        <taxon>Fungi</taxon>
        <taxon>Dikarya</taxon>
        <taxon>Ascomycota</taxon>
        <taxon>Pezizomycotina</taxon>
        <taxon>Eurotiomycetes</taxon>
        <taxon>Eurotiomycetidae</taxon>
        <taxon>Eurotiales</taxon>
        <taxon>Aspergillaceae</taxon>
        <taxon>Penicillium</taxon>
    </lineage>
</organism>
<evidence type="ECO:0000313" key="2">
    <source>
        <dbReference type="EMBL" id="KAJ5093406.1"/>
    </source>
</evidence>
<evidence type="ECO:0000256" key="1">
    <source>
        <dbReference type="SAM" id="MobiDB-lite"/>
    </source>
</evidence>
<sequence length="518" mass="59308">MPSLLIEGDSIACPSLPPEVWSMIIQWLLVDHSPRQLHKLAQVSHTLNELINQILYKSVALRSEHETPLFTRTLQERPELGTIIREFRHDDDTGCKINSPESLNLYKQLEKLRNVESLVMRKRESAYKLPKPSSASDRELDHRRRRDLGLGHDALMSRWTTFSNTLWFKSLEPTSPGLPALRSCHIGDDNLSEIGSCVLEELFWLPSLERLCITNGSVAVPPPDPSDEDQSYPEAPPRSTALKELLLLNTLIDAPALKSLMRYPKALKKFTYRGVMPNTRWHLEDYMDALENHHSSLESMDIDFYKAFPNWPSLDRLIGLKHLTSTPSALTGNLVTVPLEDVQFPPNLGTLTIRYEKALTPNASALPFMPIMTQLDGQKLDSLKSFTIEVPQPLDMRKGASVKIPFIDQVVTHKRLFKERGVELRVPTVPYPKKMPRYETCPCERLDYYHFLPKRMRRHREELLQADSDSEEIDPDEDELDDDDFFEGGFDGGDFDEGDSDEDDEDDEDDEEEDGQEI</sequence>
<feature type="region of interest" description="Disordered" evidence="1">
    <location>
        <begin position="465"/>
        <end position="518"/>
    </location>
</feature>
<evidence type="ECO:0000313" key="3">
    <source>
        <dbReference type="Proteomes" id="UP001149165"/>
    </source>
</evidence>
<dbReference type="AlphaFoldDB" id="A0A9W9K5K2"/>
<evidence type="ECO:0008006" key="4">
    <source>
        <dbReference type="Google" id="ProtNLM"/>
    </source>
</evidence>
<dbReference type="OrthoDB" id="2522477at2759"/>
<keyword evidence="3" id="KW-1185">Reference proteome</keyword>
<name>A0A9W9K5K2_9EURO</name>
<dbReference type="CDD" id="cd09917">
    <property type="entry name" value="F-box_SF"/>
    <property type="match status" value="1"/>
</dbReference>
<reference evidence="2" key="1">
    <citation type="submission" date="2022-11" db="EMBL/GenBank/DDBJ databases">
        <authorList>
            <person name="Petersen C."/>
        </authorList>
    </citation>
    <scope>NUCLEOTIDE SEQUENCE</scope>
    <source>
        <strain evidence="2">IBT 30069</strain>
    </source>
</reference>
<dbReference type="InterPro" id="IPR032675">
    <property type="entry name" value="LRR_dom_sf"/>
</dbReference>
<comment type="caution">
    <text evidence="2">The sequence shown here is derived from an EMBL/GenBank/DDBJ whole genome shotgun (WGS) entry which is preliminary data.</text>
</comment>